<dbReference type="RefSeq" id="WP_039470626.1">
    <property type="nucleotide sequence ID" value="NZ_JSYN01000001.1"/>
</dbReference>
<dbReference type="EMBL" id="JSYN01000001">
    <property type="protein sequence ID" value="KIA96933.1"/>
    <property type="molecule type" value="Genomic_DNA"/>
</dbReference>
<dbReference type="GO" id="GO:0005829">
    <property type="term" value="C:cytosol"/>
    <property type="evidence" value="ECO:0007669"/>
    <property type="project" value="TreeGrafter"/>
</dbReference>
<keyword evidence="9" id="KW-0031">Aminopeptidase</keyword>
<keyword evidence="6" id="KW-0378">Hydrolase</keyword>
<dbReference type="InterPro" id="IPR000994">
    <property type="entry name" value="Pept_M24"/>
</dbReference>
<dbReference type="SUPFAM" id="SSF53092">
    <property type="entry name" value="Creatinase/prolidase N-terminal domain"/>
    <property type="match status" value="1"/>
</dbReference>
<comment type="caution">
    <text evidence="9">The sequence shown here is derived from an EMBL/GenBank/DDBJ whole genome shotgun (WGS) entry which is preliminary data.</text>
</comment>
<evidence type="ECO:0000256" key="1">
    <source>
        <dbReference type="ARBA" id="ARBA00001424"/>
    </source>
</evidence>
<dbReference type="EC" id="3.4.11.9" evidence="4"/>
<dbReference type="OrthoDB" id="9806388at2"/>
<proteinExistence type="inferred from homology"/>
<dbReference type="Pfam" id="PF05195">
    <property type="entry name" value="AMP_N"/>
    <property type="match status" value="1"/>
</dbReference>
<reference evidence="9 10" key="1">
    <citation type="submission" date="2014-10" db="EMBL/GenBank/DDBJ databases">
        <title>Pedobacter Kyungheensis.</title>
        <authorList>
            <person name="Anderson B.M."/>
            <person name="Newman J.D."/>
        </authorList>
    </citation>
    <scope>NUCLEOTIDE SEQUENCE [LARGE SCALE GENOMIC DNA]</scope>
    <source>
        <strain evidence="9 10">KACC 16221</strain>
    </source>
</reference>
<dbReference type="InterPro" id="IPR007865">
    <property type="entry name" value="Aminopep_P_N"/>
</dbReference>
<organism evidence="9 10">
    <name type="scientific">Pedobacter kyungheensis</name>
    <dbReference type="NCBI Taxonomy" id="1069985"/>
    <lineage>
        <taxon>Bacteria</taxon>
        <taxon>Pseudomonadati</taxon>
        <taxon>Bacteroidota</taxon>
        <taxon>Sphingobacteriia</taxon>
        <taxon>Sphingobacteriales</taxon>
        <taxon>Sphingobacteriaceae</taxon>
        <taxon>Pedobacter</taxon>
    </lineage>
</organism>
<evidence type="ECO:0000256" key="5">
    <source>
        <dbReference type="ARBA" id="ARBA00022723"/>
    </source>
</evidence>
<dbReference type="Gene3D" id="3.90.230.10">
    <property type="entry name" value="Creatinase/methionine aminopeptidase superfamily"/>
    <property type="match status" value="1"/>
</dbReference>
<dbReference type="InterPro" id="IPR036005">
    <property type="entry name" value="Creatinase/aminopeptidase-like"/>
</dbReference>
<dbReference type="Gene3D" id="3.40.350.10">
    <property type="entry name" value="Creatinase/prolidase N-terminal domain"/>
    <property type="match status" value="1"/>
</dbReference>
<dbReference type="PANTHER" id="PTHR43226">
    <property type="entry name" value="XAA-PRO AMINOPEPTIDASE 3"/>
    <property type="match status" value="1"/>
</dbReference>
<dbReference type="SMART" id="SM01011">
    <property type="entry name" value="AMP_N"/>
    <property type="match status" value="1"/>
</dbReference>
<keyword evidence="10" id="KW-1185">Reference proteome</keyword>
<keyword evidence="5" id="KW-0479">Metal-binding</keyword>
<dbReference type="InterPro" id="IPR029149">
    <property type="entry name" value="Creatin/AminoP/Spt16_N"/>
</dbReference>
<evidence type="ECO:0000313" key="10">
    <source>
        <dbReference type="Proteomes" id="UP000031246"/>
    </source>
</evidence>
<feature type="domain" description="Aminopeptidase P N-terminal" evidence="8">
    <location>
        <begin position="2"/>
        <end position="134"/>
    </location>
</feature>
<dbReference type="Proteomes" id="UP000031246">
    <property type="component" value="Unassembled WGS sequence"/>
</dbReference>
<name>A0A0C1FYQ0_9SPHI</name>
<comment type="catalytic activity">
    <reaction evidence="1">
        <text>Release of any N-terminal amino acid, including proline, that is linked to proline, even from a dipeptide or tripeptide.</text>
        <dbReference type="EC" id="3.4.11.9"/>
    </reaction>
</comment>
<evidence type="ECO:0000256" key="7">
    <source>
        <dbReference type="ARBA" id="ARBA00023211"/>
    </source>
</evidence>
<evidence type="ECO:0000256" key="3">
    <source>
        <dbReference type="ARBA" id="ARBA00008766"/>
    </source>
</evidence>
<evidence type="ECO:0000256" key="6">
    <source>
        <dbReference type="ARBA" id="ARBA00022801"/>
    </source>
</evidence>
<dbReference type="InterPro" id="IPR052433">
    <property type="entry name" value="X-Pro_dipept-like"/>
</dbReference>
<evidence type="ECO:0000259" key="8">
    <source>
        <dbReference type="SMART" id="SM01011"/>
    </source>
</evidence>
<dbReference type="CDD" id="cd01087">
    <property type="entry name" value="Prolidase"/>
    <property type="match status" value="1"/>
</dbReference>
<dbReference type="GO" id="GO:0006508">
    <property type="term" value="P:proteolysis"/>
    <property type="evidence" value="ECO:0007669"/>
    <property type="project" value="TreeGrafter"/>
</dbReference>
<comment type="cofactor">
    <cofactor evidence="2">
        <name>Mn(2+)</name>
        <dbReference type="ChEBI" id="CHEBI:29035"/>
    </cofactor>
</comment>
<accession>A0A0C1FYQ0</accession>
<dbReference type="GO" id="GO:0030145">
    <property type="term" value="F:manganese ion binding"/>
    <property type="evidence" value="ECO:0007669"/>
    <property type="project" value="InterPro"/>
</dbReference>
<sequence>MFQKEVYLQRRAALKSKVNSGILLFMGNEDSPMNYKDNAYHFRQDSTFLYYFGINEPSLGAIIDLDADKTILFGNEMGIDDIVWMGRQKTLKEKSIDAGLTEVQPLDKLDDYLQKAVEKKQQVHFLPPYRAENKIKLSHWLNIPIAQLKEKASLTFIKAVVAQRSIKGAEEIVELNRAAALSADIHLMVMQQARPGMYERELAAKIEGAALATGGNIAYPVILTVRGEILHNHYHGNQLLDGQMVLNDSGVETALGYAGDLTRTFPVGKKFTAEQKDIYDVVLKAYTDAKNMLAPGVRYLDVHLTSCKTLAQGLKDIGLMKGNVDDAVAAGAHAMFFQCGTGHMMGLDVHDMEDLGEQYVGYTDDLLKNTTQFGLKSLRLGKALETGYVLTVEPGVYIIPELIDRWKAENQFSEYINYDKLEQFRHFSGIRVEDDFLITETGSTMLGKHLAITTDEVEAVRAEAY</sequence>
<keyword evidence="7" id="KW-0464">Manganese</keyword>
<dbReference type="GO" id="GO:0070006">
    <property type="term" value="F:metalloaminopeptidase activity"/>
    <property type="evidence" value="ECO:0007669"/>
    <property type="project" value="InterPro"/>
</dbReference>
<evidence type="ECO:0000256" key="4">
    <source>
        <dbReference type="ARBA" id="ARBA00012574"/>
    </source>
</evidence>
<gene>
    <name evidence="9" type="ORF">OC25_00540</name>
</gene>
<evidence type="ECO:0000313" key="9">
    <source>
        <dbReference type="EMBL" id="KIA96933.1"/>
    </source>
</evidence>
<dbReference type="Pfam" id="PF00557">
    <property type="entry name" value="Peptidase_M24"/>
    <property type="match status" value="1"/>
</dbReference>
<dbReference type="PANTHER" id="PTHR43226:SF4">
    <property type="entry name" value="XAA-PRO AMINOPEPTIDASE 3"/>
    <property type="match status" value="1"/>
</dbReference>
<evidence type="ECO:0000256" key="2">
    <source>
        <dbReference type="ARBA" id="ARBA00001936"/>
    </source>
</evidence>
<comment type="similarity">
    <text evidence="3">Belongs to the peptidase M24B family.</text>
</comment>
<protein>
    <recommendedName>
        <fullName evidence="4">Xaa-Pro aminopeptidase</fullName>
        <ecNumber evidence="4">3.4.11.9</ecNumber>
    </recommendedName>
</protein>
<dbReference type="AlphaFoldDB" id="A0A0C1FYQ0"/>
<dbReference type="SUPFAM" id="SSF55920">
    <property type="entry name" value="Creatinase/aminopeptidase"/>
    <property type="match status" value="1"/>
</dbReference>
<keyword evidence="9" id="KW-0645">Protease</keyword>